<gene>
    <name evidence="7" type="primary">mrpE</name>
    <name evidence="7" type="ORF">AHOG_20130</name>
</gene>
<evidence type="ECO:0000256" key="4">
    <source>
        <dbReference type="ARBA" id="ARBA00022692"/>
    </source>
</evidence>
<keyword evidence="6" id="KW-0472">Membrane</keyword>
<comment type="similarity">
    <text evidence="2">Belongs to the CPA3 antiporters (TC 2.A.63) subunit E family.</text>
</comment>
<protein>
    <submittedName>
        <fullName evidence="7">Na(+)/H(+) antiporter subunit E</fullName>
    </submittedName>
</protein>
<dbReference type="RefSeq" id="WP_093942748.1">
    <property type="nucleotide sequence ID" value="NZ_CP022521.1"/>
</dbReference>
<dbReference type="EMBL" id="CP022521">
    <property type="protein sequence ID" value="ASO21644.1"/>
    <property type="molecule type" value="Genomic_DNA"/>
</dbReference>
<evidence type="ECO:0000256" key="5">
    <source>
        <dbReference type="ARBA" id="ARBA00022989"/>
    </source>
</evidence>
<reference evidence="7 8" key="1">
    <citation type="submission" date="2017-07" db="EMBL/GenBank/DDBJ databases">
        <title>Complete genome sequence of Actinoalloteichus hoggarensis DSM 45943, type strain of Actinoalloteichus hoggarensis.</title>
        <authorList>
            <person name="Ruckert C."/>
            <person name="Nouioui I."/>
            <person name="Willmese J."/>
            <person name="van Wezel G."/>
            <person name="Klenk H.-P."/>
            <person name="Kalinowski J."/>
            <person name="Zotchev S.B."/>
        </authorList>
    </citation>
    <scope>NUCLEOTIDE SEQUENCE [LARGE SCALE GENOMIC DNA]</scope>
    <source>
        <strain evidence="7 8">DSM 45943</strain>
    </source>
</reference>
<keyword evidence="5" id="KW-1133">Transmembrane helix</keyword>
<dbReference type="KEGG" id="ahg:AHOG_20130"/>
<evidence type="ECO:0000313" key="8">
    <source>
        <dbReference type="Proteomes" id="UP000204221"/>
    </source>
</evidence>
<dbReference type="OrthoDB" id="3837866at2"/>
<dbReference type="GO" id="GO:0008324">
    <property type="term" value="F:monoatomic cation transmembrane transporter activity"/>
    <property type="evidence" value="ECO:0007669"/>
    <property type="project" value="InterPro"/>
</dbReference>
<keyword evidence="3" id="KW-1003">Cell membrane</keyword>
<comment type="subcellular location">
    <subcellularLocation>
        <location evidence="1">Cell membrane</location>
        <topology evidence="1">Multi-pass membrane protein</topology>
    </subcellularLocation>
</comment>
<keyword evidence="8" id="KW-1185">Reference proteome</keyword>
<dbReference type="AlphaFoldDB" id="A0A221W7B6"/>
<accession>A0A221W7B6</accession>
<evidence type="ECO:0000256" key="1">
    <source>
        <dbReference type="ARBA" id="ARBA00004651"/>
    </source>
</evidence>
<dbReference type="GO" id="GO:0005886">
    <property type="term" value="C:plasma membrane"/>
    <property type="evidence" value="ECO:0007669"/>
    <property type="project" value="UniProtKB-SubCell"/>
</dbReference>
<evidence type="ECO:0000256" key="3">
    <source>
        <dbReference type="ARBA" id="ARBA00022475"/>
    </source>
</evidence>
<keyword evidence="4" id="KW-0812">Transmembrane</keyword>
<dbReference type="InterPro" id="IPR002758">
    <property type="entry name" value="Cation_antiport_E"/>
</dbReference>
<evidence type="ECO:0000256" key="6">
    <source>
        <dbReference type="ARBA" id="ARBA00023136"/>
    </source>
</evidence>
<sequence>MTSHLRWLIRLFWFPFYYALEVVKSSTRVALDILTPGSRATPAFVEVRLRCTTDLEITMMANLISLTPGTVTVATRRRPATLWVHGMYVDDRDSFRDELYAMEDRLLAVTRRGGAPGRLPASGRTTSRRTT</sequence>
<dbReference type="Proteomes" id="UP000204221">
    <property type="component" value="Chromosome"/>
</dbReference>
<organism evidence="7 8">
    <name type="scientific">Actinoalloteichus hoggarensis</name>
    <dbReference type="NCBI Taxonomy" id="1470176"/>
    <lineage>
        <taxon>Bacteria</taxon>
        <taxon>Bacillati</taxon>
        <taxon>Actinomycetota</taxon>
        <taxon>Actinomycetes</taxon>
        <taxon>Pseudonocardiales</taxon>
        <taxon>Pseudonocardiaceae</taxon>
        <taxon>Actinoalloteichus</taxon>
    </lineage>
</organism>
<dbReference type="Pfam" id="PF01899">
    <property type="entry name" value="MNHE"/>
    <property type="match status" value="1"/>
</dbReference>
<proteinExistence type="inferred from homology"/>
<name>A0A221W7B6_9PSEU</name>
<evidence type="ECO:0000313" key="7">
    <source>
        <dbReference type="EMBL" id="ASO21644.1"/>
    </source>
</evidence>
<dbReference type="PANTHER" id="PTHR34584:SF1">
    <property type="entry name" value="NA(+)_H(+) ANTIPORTER SUBUNIT E1"/>
    <property type="match status" value="1"/>
</dbReference>
<evidence type="ECO:0000256" key="2">
    <source>
        <dbReference type="ARBA" id="ARBA00006228"/>
    </source>
</evidence>
<dbReference type="PANTHER" id="PTHR34584">
    <property type="entry name" value="NA(+)/H(+) ANTIPORTER SUBUNIT E1"/>
    <property type="match status" value="1"/>
</dbReference>